<dbReference type="Pfam" id="PF07971">
    <property type="entry name" value="Glyco_hydro_92"/>
    <property type="match status" value="1"/>
</dbReference>
<dbReference type="GO" id="GO:0030246">
    <property type="term" value="F:carbohydrate binding"/>
    <property type="evidence" value="ECO:0007669"/>
    <property type="project" value="InterPro"/>
</dbReference>
<accession>A0A1I5ZE65</accession>
<dbReference type="GO" id="GO:0005975">
    <property type="term" value="P:carbohydrate metabolic process"/>
    <property type="evidence" value="ECO:0007669"/>
    <property type="project" value="InterPro"/>
</dbReference>
<dbReference type="Gene3D" id="2.60.120.260">
    <property type="entry name" value="Galactose-binding domain-like"/>
    <property type="match status" value="2"/>
</dbReference>
<dbReference type="InterPro" id="IPR005887">
    <property type="entry name" value="GH92_a_mannosidase_put"/>
</dbReference>
<dbReference type="InterPro" id="IPR000421">
    <property type="entry name" value="FA58C"/>
</dbReference>
<dbReference type="Gene3D" id="3.30.2080.10">
    <property type="entry name" value="GH92 mannosidase domain"/>
    <property type="match status" value="1"/>
</dbReference>
<name>A0A1I5ZE65_9PSEU</name>
<keyword evidence="4" id="KW-1185">Reference proteome</keyword>
<dbReference type="Pfam" id="PF00754">
    <property type="entry name" value="F5_F8_type_C"/>
    <property type="match status" value="1"/>
</dbReference>
<dbReference type="GO" id="GO:0006516">
    <property type="term" value="P:glycoprotein catabolic process"/>
    <property type="evidence" value="ECO:0007669"/>
    <property type="project" value="TreeGrafter"/>
</dbReference>
<dbReference type="FunFam" id="1.20.1050.60:FF:000001">
    <property type="entry name" value="Putative alpha-1,2-mannosidase"/>
    <property type="match status" value="1"/>
</dbReference>
<reference evidence="4" key="1">
    <citation type="submission" date="2016-10" db="EMBL/GenBank/DDBJ databases">
        <authorList>
            <person name="Varghese N."/>
            <person name="Submissions S."/>
        </authorList>
    </citation>
    <scope>NUCLEOTIDE SEQUENCE [LARGE SCALE GENOMIC DNA]</scope>
    <source>
        <strain evidence="4">CGMCC 4.5579</strain>
    </source>
</reference>
<dbReference type="Pfam" id="PF17678">
    <property type="entry name" value="Glyco_hydro_92N"/>
    <property type="match status" value="1"/>
</dbReference>
<dbReference type="InterPro" id="IPR012939">
    <property type="entry name" value="Glyco_hydro_92"/>
</dbReference>
<dbReference type="GO" id="GO:0005829">
    <property type="term" value="C:cytosol"/>
    <property type="evidence" value="ECO:0007669"/>
    <property type="project" value="TreeGrafter"/>
</dbReference>
<sequence length="1445" mass="153980">MRKPGAMLRSPLPRRTLGRPVVPSLLSAALLSAVVVAVPVPAAAQPVATFASSFEADDPQPAWVDTVETLSSGEPKAHGVTGADPNAVPGDIRGGITEIAASNENTGGGEVAANLVDGSADTKWLAWEPTGWVRFTLEEPASITRYALTSANDFPGRDPRDWTLSGSIDGTTWESLDRRTDESFATRFETREFRINPSPAYRHYRLEVTRNHGQPLLQLAELLLANDDPPPPPLPTMRSHPGGGPRNGYTSKFNAGFTGVRALRYSGSHVAEGPGHSYNKIFDVDLPVAADTELSYTVFPEFLADDLAYPSTHVAVDLAFTDGTYLSDLGAVDQYGFPLSPRGQGAAKSLAVNQWNLVRSTVGTVAAGKTVDRILVGYDNPAGPGGVKGWFDDIRLAPAAPPAANARPTDHVLTTRGTHSNGTFSRGNNFPATAVPHGFNFWTPVTDAGSTSWLYRFHEASNAANRPTLQAFSVSHEPSPWMGDRQTFQVMPSTAAGVPDAGRAARALPFGHDKEVAKAHYYAVEFDNGVRTELAPTDHAAIFRFTFPGDDANLIFDNVNDDAGLTLDPETGTVTGYSDVRSGLSTGATRLFVYATFDRPVTTGERLPGDDRDNVRGYLRFDAGQSRTVTMRIATSLLSVAQAERNLELEIAPGATLETVRDTARAAWDAKLGVIEVDGASADQLTTLYSNLYRLFLYPNSGFENVGTAERPVHRYASPVSPPVGPSTPTETGAKVVDGEIYVNNGFWDTYRTTWPAYTLLSPDMAGTMIDGFVQQYRDGGWISRWSSPGYADLMTGTSSDVAFADAFGKGVRNFDVRAAYDAALKNATVRPPHAGVGRKGMDTSVFLGYTPTTTHEGMSWALEGYLNDFGIAMMSKVLLDEAAPDDPRRAEYRDNADYFLDRARNYVHLFDPSIGFFQGRRPNGGWRVPAEEYDPRVWGHDYTETNGWNMAFTVPQDGQGLANLYGGRAALADKLDEFFATPETATFPGSYGGVIHEMREARDVRMGQYGHSNQPSHHIPYMYAHVGQPAKTQALVREALSRLYLGSEIGQGYAGDEDNGEMSAWYLFGALGFYPLRMGSAEYVIGSPLFTRATVHLPGGDLVVSAPNNGPRNVYVQGLKVNGKPHHSTSLPHAAIADGGLLEFDMGPAPSAWGTGPGDVPPSLTGGTASPAPLRDLTGAGRGTATGSDGTDVAGLFDDTSVTEVGVAGQRPWVGYELADAGMPVTHYTLTSPAGRGEPVSWVLKGSYDGERWAVVDERTDQRFAWRSQTRAFSVAAPGRYRHYRLEVTSGGATLAEVELLGRPGPACTRTVTGAHEGPLIADTGVVCLSGATVRGPVTVAPDATLLAHGGSIAGPVTATGAASVVLDRTEVTGPIALTGVTGTVAVEAARITGSVTLTRNAGPLIAGSTVRGPLTCAGNDPPPVNHGHPNTVHGPAPGQCRGL</sequence>
<dbReference type="InterPro" id="IPR008928">
    <property type="entry name" value="6-hairpin_glycosidase_sf"/>
</dbReference>
<evidence type="ECO:0000259" key="2">
    <source>
        <dbReference type="PROSITE" id="PS50022"/>
    </source>
</evidence>
<dbReference type="InterPro" id="IPR050883">
    <property type="entry name" value="PNGase"/>
</dbReference>
<feature type="region of interest" description="Disordered" evidence="1">
    <location>
        <begin position="1153"/>
        <end position="1192"/>
    </location>
</feature>
<dbReference type="Gene3D" id="1.20.1610.10">
    <property type="entry name" value="alpha-1,2-mannosidases domains"/>
    <property type="match status" value="1"/>
</dbReference>
<dbReference type="GO" id="GO:0000224">
    <property type="term" value="F:peptide-N4-(N-acetyl-beta-glucosaminyl)asparagine amidase activity"/>
    <property type="evidence" value="ECO:0007669"/>
    <property type="project" value="TreeGrafter"/>
</dbReference>
<dbReference type="PANTHER" id="PTHR12143:SF43">
    <property type="entry name" value="PUTATIVE-RELATED"/>
    <property type="match status" value="1"/>
</dbReference>
<dbReference type="SUPFAM" id="SSF48208">
    <property type="entry name" value="Six-hairpin glycosidases"/>
    <property type="match status" value="1"/>
</dbReference>
<dbReference type="InterPro" id="IPR014718">
    <property type="entry name" value="GH-type_carb-bd"/>
</dbReference>
<feature type="region of interest" description="Disordered" evidence="1">
    <location>
        <begin position="1421"/>
        <end position="1445"/>
    </location>
</feature>
<dbReference type="Gene3D" id="2.70.98.10">
    <property type="match status" value="1"/>
</dbReference>
<evidence type="ECO:0000313" key="4">
    <source>
        <dbReference type="Proteomes" id="UP000198727"/>
    </source>
</evidence>
<dbReference type="SUPFAM" id="SSF49785">
    <property type="entry name" value="Galactose-binding domain-like"/>
    <property type="match status" value="1"/>
</dbReference>
<dbReference type="InterPro" id="IPR008979">
    <property type="entry name" value="Galactose-bd-like_sf"/>
</dbReference>
<protein>
    <submittedName>
        <fullName evidence="3">Alpha-1,2-mannosidase, putative</fullName>
    </submittedName>
</protein>
<proteinExistence type="predicted"/>
<dbReference type="FunFam" id="3.30.2080.10:FF:000001">
    <property type="entry name" value="Alpha-1,2-mannosidase subfamily"/>
    <property type="match status" value="1"/>
</dbReference>
<dbReference type="NCBIfam" id="TIGR01180">
    <property type="entry name" value="aman2_put"/>
    <property type="match status" value="1"/>
</dbReference>
<feature type="domain" description="F5/8 type C" evidence="2">
    <location>
        <begin position="80"/>
        <end position="225"/>
    </location>
</feature>
<evidence type="ECO:0000256" key="1">
    <source>
        <dbReference type="SAM" id="MobiDB-lite"/>
    </source>
</evidence>
<dbReference type="Proteomes" id="UP000198727">
    <property type="component" value="Unassembled WGS sequence"/>
</dbReference>
<organism evidence="3 4">
    <name type="scientific">Amycolatopsis arida</name>
    <dbReference type="NCBI Taxonomy" id="587909"/>
    <lineage>
        <taxon>Bacteria</taxon>
        <taxon>Bacillati</taxon>
        <taxon>Actinomycetota</taxon>
        <taxon>Actinomycetes</taxon>
        <taxon>Pseudonocardiales</taxon>
        <taxon>Pseudonocardiaceae</taxon>
        <taxon>Amycolatopsis</taxon>
    </lineage>
</organism>
<dbReference type="Gene3D" id="1.20.1050.60">
    <property type="entry name" value="alpha-1,2-mannosidase"/>
    <property type="match status" value="1"/>
</dbReference>
<dbReference type="STRING" id="587909.SAMN05421810_10996"/>
<dbReference type="PANTHER" id="PTHR12143">
    <property type="entry name" value="PEPTIDE N-GLYCANASE PNGASE -RELATED"/>
    <property type="match status" value="1"/>
</dbReference>
<dbReference type="InterPro" id="IPR041371">
    <property type="entry name" value="GH92_N"/>
</dbReference>
<gene>
    <name evidence="3" type="ORF">SAMN05421810_10996</name>
</gene>
<dbReference type="PROSITE" id="PS50022">
    <property type="entry name" value="FA58C_3"/>
    <property type="match status" value="1"/>
</dbReference>
<dbReference type="EMBL" id="FOWW01000009">
    <property type="protein sequence ID" value="SFQ54766.1"/>
    <property type="molecule type" value="Genomic_DNA"/>
</dbReference>
<evidence type="ECO:0000313" key="3">
    <source>
        <dbReference type="EMBL" id="SFQ54766.1"/>
    </source>
</evidence>